<evidence type="ECO:0000256" key="1">
    <source>
        <dbReference type="SAM" id="SignalP"/>
    </source>
</evidence>
<proteinExistence type="predicted"/>
<feature type="chain" id="PRO_5019349719" evidence="1">
    <location>
        <begin position="24"/>
        <end position="124"/>
    </location>
</feature>
<dbReference type="OrthoDB" id="7204479at2"/>
<feature type="signal peptide" evidence="1">
    <location>
        <begin position="1"/>
        <end position="23"/>
    </location>
</feature>
<gene>
    <name evidence="2" type="ORF">HMF7854_00125</name>
</gene>
<protein>
    <submittedName>
        <fullName evidence="2">Uncharacterized protein</fullName>
    </submittedName>
</protein>
<dbReference type="Proteomes" id="UP000274661">
    <property type="component" value="Unassembled WGS sequence"/>
</dbReference>
<keyword evidence="3" id="KW-1185">Reference proteome</keyword>
<sequence>MSSLLRFMLLGIGIAALSGPAQPKWLFDHGAGRDLRCFVLYAAGAGTVTEDGKKQAAGLGLLYFRGKLAGEAPNLDLPLMVRREFAAIRRNKQVKDIAKSCDTEFYSRGNELDQIGRELKNSER</sequence>
<reference evidence="2 3" key="1">
    <citation type="submission" date="2018-12" db="EMBL/GenBank/DDBJ databases">
        <title>Sphingomonas sp. HMF7854 Genome sequencing and assembly.</title>
        <authorList>
            <person name="Cha I."/>
            <person name="Kang H."/>
            <person name="Kim H."/>
            <person name="Kang J."/>
            <person name="Joh K."/>
        </authorList>
    </citation>
    <scope>NUCLEOTIDE SEQUENCE [LARGE SCALE GENOMIC DNA]</scope>
    <source>
        <strain evidence="2 3">HMF7854</strain>
    </source>
</reference>
<dbReference type="RefSeq" id="WP_126717257.1">
    <property type="nucleotide sequence ID" value="NZ_RWJF01000001.1"/>
</dbReference>
<comment type="caution">
    <text evidence="2">The sequence shown here is derived from an EMBL/GenBank/DDBJ whole genome shotgun (WGS) entry which is preliminary data.</text>
</comment>
<accession>A0A429V662</accession>
<dbReference type="EMBL" id="RWJF01000001">
    <property type="protein sequence ID" value="RST29414.1"/>
    <property type="molecule type" value="Genomic_DNA"/>
</dbReference>
<organism evidence="2 3">
    <name type="scientific">Sphingomonas ginkgonis</name>
    <dbReference type="NCBI Taxonomy" id="2315330"/>
    <lineage>
        <taxon>Bacteria</taxon>
        <taxon>Pseudomonadati</taxon>
        <taxon>Pseudomonadota</taxon>
        <taxon>Alphaproteobacteria</taxon>
        <taxon>Sphingomonadales</taxon>
        <taxon>Sphingomonadaceae</taxon>
        <taxon>Sphingomonas</taxon>
    </lineage>
</organism>
<dbReference type="AlphaFoldDB" id="A0A429V662"/>
<evidence type="ECO:0000313" key="3">
    <source>
        <dbReference type="Proteomes" id="UP000274661"/>
    </source>
</evidence>
<evidence type="ECO:0000313" key="2">
    <source>
        <dbReference type="EMBL" id="RST29414.1"/>
    </source>
</evidence>
<name>A0A429V662_9SPHN</name>
<keyword evidence="1" id="KW-0732">Signal</keyword>